<evidence type="ECO:0000313" key="1">
    <source>
        <dbReference type="EMBL" id="VCW91240.1"/>
    </source>
</evidence>
<reference evidence="1 2" key="1">
    <citation type="submission" date="2018-10" db="EMBL/GenBank/DDBJ databases">
        <authorList>
            <person name="Ekblom R."/>
            <person name="Jareborg N."/>
        </authorList>
    </citation>
    <scope>NUCLEOTIDE SEQUENCE [LARGE SCALE GENOMIC DNA]</scope>
    <source>
        <tissue evidence="1">Muscle</tissue>
    </source>
</reference>
<organism evidence="1 2">
    <name type="scientific">Gulo gulo</name>
    <name type="common">Wolverine</name>
    <name type="synonym">Gluton</name>
    <dbReference type="NCBI Taxonomy" id="48420"/>
    <lineage>
        <taxon>Eukaryota</taxon>
        <taxon>Metazoa</taxon>
        <taxon>Chordata</taxon>
        <taxon>Craniata</taxon>
        <taxon>Vertebrata</taxon>
        <taxon>Euteleostomi</taxon>
        <taxon>Mammalia</taxon>
        <taxon>Eutheria</taxon>
        <taxon>Laurasiatheria</taxon>
        <taxon>Carnivora</taxon>
        <taxon>Caniformia</taxon>
        <taxon>Musteloidea</taxon>
        <taxon>Mustelidae</taxon>
        <taxon>Guloninae</taxon>
        <taxon>Gulo</taxon>
    </lineage>
</organism>
<feature type="non-terminal residue" evidence="1">
    <location>
        <position position="1"/>
    </location>
</feature>
<gene>
    <name evidence="1" type="ORF">BN2614_LOCUS1</name>
</gene>
<dbReference type="EMBL" id="CYRY02017504">
    <property type="protein sequence ID" value="VCW91240.1"/>
    <property type="molecule type" value="Genomic_DNA"/>
</dbReference>
<evidence type="ECO:0000313" key="2">
    <source>
        <dbReference type="Proteomes" id="UP000269945"/>
    </source>
</evidence>
<sequence>SCSCSCRRTTATDDCGSRSWRSWCAGSRPRARALPDACRTCASASAACSGNEARWRGACAGRRARRRGSARRGLAGCWKPRSGATRTWSNITGSCRSSGKSCRVRYIKETASVSSFP</sequence>
<name>A0A9X9LTY5_GULGU</name>
<accession>A0A9X9LTY5</accession>
<dbReference type="AlphaFoldDB" id="A0A9X9LTY5"/>
<dbReference type="Proteomes" id="UP000269945">
    <property type="component" value="Unassembled WGS sequence"/>
</dbReference>
<proteinExistence type="predicted"/>
<protein>
    <submittedName>
        <fullName evidence="1">Uncharacterized protein</fullName>
    </submittedName>
</protein>
<comment type="caution">
    <text evidence="1">The sequence shown here is derived from an EMBL/GenBank/DDBJ whole genome shotgun (WGS) entry which is preliminary data.</text>
</comment>
<keyword evidence="2" id="KW-1185">Reference proteome</keyword>